<proteinExistence type="predicted"/>
<protein>
    <submittedName>
        <fullName evidence="1">Uncharacterized protein</fullName>
    </submittedName>
</protein>
<evidence type="ECO:0000313" key="1">
    <source>
        <dbReference type="EMBL" id="QLL78729.1"/>
    </source>
</evidence>
<dbReference type="AlphaFoldDB" id="A0A7H9EN24"/>
<accession>A0A7H9EN24</accession>
<reference evidence="1 2" key="1">
    <citation type="submission" date="2020-01" db="EMBL/GenBank/DDBJ databases">
        <title>Complete and circular genome sequences of six lactobacillus isolates from horses.</title>
        <authorList>
            <person name="Hassan H.M."/>
        </authorList>
    </citation>
    <scope>NUCLEOTIDE SEQUENCE [LARGE SCALE GENOMIC DNA]</scope>
    <source>
        <strain evidence="1 2">1A</strain>
    </source>
</reference>
<dbReference type="EMBL" id="CP047418">
    <property type="protein sequence ID" value="QLL78729.1"/>
    <property type="molecule type" value="Genomic_DNA"/>
</dbReference>
<gene>
    <name evidence="1" type="ORF">GTO87_09110</name>
</gene>
<evidence type="ECO:0000313" key="2">
    <source>
        <dbReference type="Proteomes" id="UP000510886"/>
    </source>
</evidence>
<dbReference type="RefSeq" id="WP_180848933.1">
    <property type="nucleotide sequence ID" value="NZ_CP047418.1"/>
</dbReference>
<sequence>MQIAYDEKIAPEAFTGWSLVSNKKKRPAPLTEWTVVPLTYEKQQFYIFVEKQTGFPIVTDSLEFKRVHDIFIFWLGVGQGTARYWERFVEQLIKSSSISQQTYPNLTAERYRKFLSKNKKLVQNNIPGQGARAGQYLYALTVTLLLNISEQVDNDFHIALLKNYGKAPQKPKEKFKYIDLPLTFTNPRQWEEYEWERWELLPMTEQKNMNKTIRK</sequence>
<dbReference type="KEGG" id="lsw:GTO87_09110"/>
<organism evidence="1 2">
    <name type="scientific">Ligilactobacillus saerimneri</name>
    <dbReference type="NCBI Taxonomy" id="228229"/>
    <lineage>
        <taxon>Bacteria</taxon>
        <taxon>Bacillati</taxon>
        <taxon>Bacillota</taxon>
        <taxon>Bacilli</taxon>
        <taxon>Lactobacillales</taxon>
        <taxon>Lactobacillaceae</taxon>
        <taxon>Ligilactobacillus</taxon>
    </lineage>
</organism>
<dbReference type="Proteomes" id="UP000510886">
    <property type="component" value="Chromosome"/>
</dbReference>
<name>A0A7H9EN24_9LACO</name>